<dbReference type="GO" id="GO:0043531">
    <property type="term" value="F:ADP binding"/>
    <property type="evidence" value="ECO:0007669"/>
    <property type="project" value="InterPro"/>
</dbReference>
<evidence type="ECO:0000256" key="2">
    <source>
        <dbReference type="ARBA" id="ARBA00022737"/>
    </source>
</evidence>
<dbReference type="AlphaFoldDB" id="A0AA38SHP1"/>
<evidence type="ECO:0000256" key="1">
    <source>
        <dbReference type="ARBA" id="ARBA00022614"/>
    </source>
</evidence>
<dbReference type="PANTHER" id="PTHR11017:SF479">
    <property type="entry name" value="DISEASE RESISTANCE PROTEIN (TIR-NBS-LRR CLASS) FAMILY"/>
    <property type="match status" value="1"/>
</dbReference>
<gene>
    <name evidence="5" type="ORF">OSB04_029039</name>
</gene>
<evidence type="ECO:0000259" key="4">
    <source>
        <dbReference type="PROSITE" id="PS50104"/>
    </source>
</evidence>
<dbReference type="Gene3D" id="1.10.8.430">
    <property type="entry name" value="Helical domain of apoptotic protease-activating factors"/>
    <property type="match status" value="1"/>
</dbReference>
<dbReference type="Gene3D" id="3.40.50.10140">
    <property type="entry name" value="Toll/interleukin-1 receptor homology (TIR) domain"/>
    <property type="match status" value="1"/>
</dbReference>
<dbReference type="EMBL" id="JARYMX010000007">
    <property type="protein sequence ID" value="KAJ9542533.1"/>
    <property type="molecule type" value="Genomic_DNA"/>
</dbReference>
<dbReference type="Gene3D" id="3.80.10.10">
    <property type="entry name" value="Ribonuclease Inhibitor"/>
    <property type="match status" value="2"/>
</dbReference>
<reference evidence="5" key="1">
    <citation type="submission" date="2023-03" db="EMBL/GenBank/DDBJ databases">
        <title>Chromosome-scale reference genome and RAD-based genetic map of yellow starthistle (Centaurea solstitialis) reveal putative structural variation and QTLs associated with invader traits.</title>
        <authorList>
            <person name="Reatini B."/>
            <person name="Cang F.A."/>
            <person name="Jiang Q."/>
            <person name="Mckibben M.T.W."/>
            <person name="Barker M.S."/>
            <person name="Rieseberg L.H."/>
            <person name="Dlugosch K.M."/>
        </authorList>
    </citation>
    <scope>NUCLEOTIDE SEQUENCE</scope>
    <source>
        <strain evidence="5">CAN-66</strain>
        <tissue evidence="5">Leaf</tissue>
    </source>
</reference>
<dbReference type="SMART" id="SM00382">
    <property type="entry name" value="AAA"/>
    <property type="match status" value="1"/>
</dbReference>
<dbReference type="PROSITE" id="PS50104">
    <property type="entry name" value="TIR"/>
    <property type="match status" value="1"/>
</dbReference>
<feature type="domain" description="TIR" evidence="4">
    <location>
        <begin position="15"/>
        <end position="183"/>
    </location>
</feature>
<dbReference type="GO" id="GO:0007165">
    <property type="term" value="P:signal transduction"/>
    <property type="evidence" value="ECO:0007669"/>
    <property type="project" value="InterPro"/>
</dbReference>
<dbReference type="Pfam" id="PF00931">
    <property type="entry name" value="NB-ARC"/>
    <property type="match status" value="1"/>
</dbReference>
<dbReference type="FunFam" id="3.40.50.10140:FF:000007">
    <property type="entry name" value="Disease resistance protein (TIR-NBS-LRR class)"/>
    <property type="match status" value="1"/>
</dbReference>
<dbReference type="InterPro" id="IPR003593">
    <property type="entry name" value="AAA+_ATPase"/>
</dbReference>
<dbReference type="InterPro" id="IPR058192">
    <property type="entry name" value="WHD_ROQ1-like"/>
</dbReference>
<sequence>MAFSSSSSSKPREGSTYDVFLSFRGEDTRYNFLDHLYAALVRYGLCVFKDDQIIQGGEKISPKLLEAIKGSRCAVVVLSKNYANSSWCLIELTKIMECHDQKGQLVIPVFYHLDPSDVRKQKRDFDTAFRQHEKSSKEIDEVNEWRGALTAISHLSGHHISDTIKEGESTTINKIVQQILDITRPRSIDKNLIGIESRIDKVLTLLRIEATQEVRLVGIYGMGGIGKTTLAQALFRRISHDFEGSSFVKNVREKSSSGGVSPLQEKILKDILGRHHNCEIEDPEDGATMIQTRLRNKKVLIVIDDVDHANQLEFLAGTPKWFGAGSRIIITTRDEHLLSDTNANYKAEILLYEQAIELFGRHAFRKNSPPEGYKELSNRAISYTGCLPLALKVLGSLLRERQADEWRSALDRLSTEPDGEILKTLKISFNGLKKSEQQIFLDIACFFKGEEKERVIRILDSFGFHPTIGVRALINKSLISVSKGKLVMHDLLQETGLHIVRESYPGSRLCEKIKDYIRNKRVMLPYLKFIELDNLDCLERFPDVSGAPNLESLELSFIWNLVEVHGSVGSHRKIVHLRIIVCSKLKCLPHRFEMEALETLEISSCGSLEIFPEVSACMVNLSAIDLHYCSNLKSIPNSICELKSLKTLNLQDCNQLRKFPEDLGSLEKLSLGFQEHPYVNRISESTNLHTLRNLCLLRVLDLNERQIEDKDFFDILDTFSSLEELYMCGNSKLVQLPTSISRLSCLKLLDLNECKQLKIIQALPSGIQRYADLDRWLSIHIPGSKIPSWFEEQQQGSEITLKLSPKCRTAIIGFASIETLSRVSSIDPSLFFSSQPKSTIFLLYPVHPWLPPSSPLPPPLTSTSNLLLKTFPYGDVMFNPRWSVLILPATSLVTLQHQPKPLTIPNPTRPIPYGLVKIRASTALS</sequence>
<dbReference type="Pfam" id="PF01582">
    <property type="entry name" value="TIR"/>
    <property type="match status" value="1"/>
</dbReference>
<evidence type="ECO:0000313" key="5">
    <source>
        <dbReference type="EMBL" id="KAJ9542533.1"/>
    </source>
</evidence>
<dbReference type="InterPro" id="IPR000157">
    <property type="entry name" value="TIR_dom"/>
</dbReference>
<dbReference type="SUPFAM" id="SSF52200">
    <property type="entry name" value="Toll/Interleukin receptor TIR domain"/>
    <property type="match status" value="1"/>
</dbReference>
<dbReference type="InterPro" id="IPR035897">
    <property type="entry name" value="Toll_tir_struct_dom_sf"/>
</dbReference>
<dbReference type="InterPro" id="IPR002182">
    <property type="entry name" value="NB-ARC"/>
</dbReference>
<dbReference type="Gene3D" id="3.40.50.300">
    <property type="entry name" value="P-loop containing nucleotide triphosphate hydrolases"/>
    <property type="match status" value="1"/>
</dbReference>
<keyword evidence="6" id="KW-1185">Reference proteome</keyword>
<dbReference type="SUPFAM" id="SSF52540">
    <property type="entry name" value="P-loop containing nucleoside triphosphate hydrolases"/>
    <property type="match status" value="1"/>
</dbReference>
<dbReference type="InterPro" id="IPR044974">
    <property type="entry name" value="Disease_R_plants"/>
</dbReference>
<comment type="caution">
    <text evidence="5">The sequence shown here is derived from an EMBL/GenBank/DDBJ whole genome shotgun (WGS) entry which is preliminary data.</text>
</comment>
<name>A0AA38SHP1_9ASTR</name>
<evidence type="ECO:0000256" key="3">
    <source>
        <dbReference type="ARBA" id="ARBA00023027"/>
    </source>
</evidence>
<organism evidence="5 6">
    <name type="scientific">Centaurea solstitialis</name>
    <name type="common">yellow star-thistle</name>
    <dbReference type="NCBI Taxonomy" id="347529"/>
    <lineage>
        <taxon>Eukaryota</taxon>
        <taxon>Viridiplantae</taxon>
        <taxon>Streptophyta</taxon>
        <taxon>Embryophyta</taxon>
        <taxon>Tracheophyta</taxon>
        <taxon>Spermatophyta</taxon>
        <taxon>Magnoliopsida</taxon>
        <taxon>eudicotyledons</taxon>
        <taxon>Gunneridae</taxon>
        <taxon>Pentapetalae</taxon>
        <taxon>asterids</taxon>
        <taxon>campanulids</taxon>
        <taxon>Asterales</taxon>
        <taxon>Asteraceae</taxon>
        <taxon>Carduoideae</taxon>
        <taxon>Cardueae</taxon>
        <taxon>Centaureinae</taxon>
        <taxon>Centaurea</taxon>
    </lineage>
</organism>
<evidence type="ECO:0000313" key="6">
    <source>
        <dbReference type="Proteomes" id="UP001172457"/>
    </source>
</evidence>
<dbReference type="SUPFAM" id="SSF52058">
    <property type="entry name" value="L domain-like"/>
    <property type="match status" value="1"/>
</dbReference>
<dbReference type="SMART" id="SM00255">
    <property type="entry name" value="TIR"/>
    <property type="match status" value="1"/>
</dbReference>
<protein>
    <recommendedName>
        <fullName evidence="4">TIR domain-containing protein</fullName>
    </recommendedName>
</protein>
<keyword evidence="1" id="KW-0433">Leucine-rich repeat</keyword>
<dbReference type="Pfam" id="PF23282">
    <property type="entry name" value="WHD_ROQ1"/>
    <property type="match status" value="1"/>
</dbReference>
<dbReference type="PRINTS" id="PR00364">
    <property type="entry name" value="DISEASERSIST"/>
</dbReference>
<dbReference type="InterPro" id="IPR042197">
    <property type="entry name" value="Apaf_helical"/>
</dbReference>
<proteinExistence type="predicted"/>
<keyword evidence="3" id="KW-0520">NAD</keyword>
<dbReference type="InterPro" id="IPR027417">
    <property type="entry name" value="P-loop_NTPase"/>
</dbReference>
<dbReference type="GO" id="GO:0006952">
    <property type="term" value="P:defense response"/>
    <property type="evidence" value="ECO:0007669"/>
    <property type="project" value="InterPro"/>
</dbReference>
<dbReference type="Proteomes" id="UP001172457">
    <property type="component" value="Chromosome 7"/>
</dbReference>
<dbReference type="PANTHER" id="PTHR11017">
    <property type="entry name" value="LEUCINE-RICH REPEAT-CONTAINING PROTEIN"/>
    <property type="match status" value="1"/>
</dbReference>
<keyword evidence="2" id="KW-0677">Repeat</keyword>
<accession>A0AA38SHP1</accession>
<dbReference type="InterPro" id="IPR032675">
    <property type="entry name" value="LRR_dom_sf"/>
</dbReference>